<dbReference type="InterPro" id="IPR020843">
    <property type="entry name" value="ER"/>
</dbReference>
<comment type="caution">
    <text evidence="7">The sequence shown here is derived from an EMBL/GenBank/DDBJ whole genome shotgun (WGS) entry which is preliminary data.</text>
</comment>
<keyword evidence="2 5" id="KW-0479">Metal-binding</keyword>
<dbReference type="InterPro" id="IPR013154">
    <property type="entry name" value="ADH-like_N"/>
</dbReference>
<proteinExistence type="inferred from homology"/>
<dbReference type="PROSITE" id="PS00059">
    <property type="entry name" value="ADH_ZINC"/>
    <property type="match status" value="1"/>
</dbReference>
<sequence length="548" mass="57308">MTDYGAMNGHIETICMACDDARCDFKAMELQRRPMGPEDVVIQMKYCGVCHSDLHFAAGHMTGILGPAVYPFVPGHELSGVCTAVGEKVTKFKIGMQVGVGCMVDSCLSCAACKRGEEQMCSKQVPTYNGENKNGRAETFPVGGRTLGGYTSMMVVHERFAVLIPDSYPLQFAGPVMCAGVTMYDPLVRQGAKEGSRVGIVGLGGLGQFGIRVAKAMGCVVTVVSRSQSKEDFARRCGADHFIASGDATSMASGKNSLDIILNTVPTYHDYLVYNSLLKKTGRQVLLGLHKGLMAAFGVNALTGNNSRVIGSGIGGIAATQAVIDLCDRHKIYPEVEVVPCSELNTVYEKLDSANESGVRYVLDIEGTLKKGVVCTAPAPKLSQPDSPTLCGVMNASAQVIDLCGAPAVLHAGGSAASVDMSAYGFAVGGAQEQDGGLLGELGGISERLTALADTAGLSFTTASILGACGRWRCRMQVSRRVLLRAGVCIHSAIGRLGHTIDAGGGGLGGACAEGAAGRIVRAQCGGHDVGCSLCRWRPSGAERHRQL</sequence>
<comment type="similarity">
    <text evidence="5">Belongs to the zinc-containing alcohol dehydrogenase family.</text>
</comment>
<dbReference type="EMBL" id="LGRX02032368">
    <property type="protein sequence ID" value="KAK3244040.1"/>
    <property type="molecule type" value="Genomic_DNA"/>
</dbReference>
<accession>A0AAE0BYA1</accession>
<dbReference type="Proteomes" id="UP001190700">
    <property type="component" value="Unassembled WGS sequence"/>
</dbReference>
<reference evidence="7 8" key="1">
    <citation type="journal article" date="2015" name="Genome Biol. Evol.">
        <title>Comparative Genomics of a Bacterivorous Green Alga Reveals Evolutionary Causalities and Consequences of Phago-Mixotrophic Mode of Nutrition.</title>
        <authorList>
            <person name="Burns J.A."/>
            <person name="Paasch A."/>
            <person name="Narechania A."/>
            <person name="Kim E."/>
        </authorList>
    </citation>
    <scope>NUCLEOTIDE SEQUENCE [LARGE SCALE GENOMIC DNA]</scope>
    <source>
        <strain evidence="7 8">PLY_AMNH</strain>
    </source>
</reference>
<evidence type="ECO:0000256" key="4">
    <source>
        <dbReference type="ARBA" id="ARBA00023002"/>
    </source>
</evidence>
<dbReference type="InterPro" id="IPR047109">
    <property type="entry name" value="CAD-like"/>
</dbReference>
<protein>
    <recommendedName>
        <fullName evidence="6">Enoyl reductase (ER) domain-containing protein</fullName>
    </recommendedName>
</protein>
<evidence type="ECO:0000256" key="1">
    <source>
        <dbReference type="ARBA" id="ARBA00001947"/>
    </source>
</evidence>
<dbReference type="AlphaFoldDB" id="A0AAE0BYA1"/>
<evidence type="ECO:0000256" key="5">
    <source>
        <dbReference type="RuleBase" id="RU361277"/>
    </source>
</evidence>
<keyword evidence="8" id="KW-1185">Reference proteome</keyword>
<evidence type="ECO:0000256" key="3">
    <source>
        <dbReference type="ARBA" id="ARBA00022833"/>
    </source>
</evidence>
<dbReference type="GO" id="GO:0008270">
    <property type="term" value="F:zinc ion binding"/>
    <property type="evidence" value="ECO:0007669"/>
    <property type="project" value="InterPro"/>
</dbReference>
<gene>
    <name evidence="7" type="ORF">CYMTET_46330</name>
</gene>
<dbReference type="SUPFAM" id="SSF50129">
    <property type="entry name" value="GroES-like"/>
    <property type="match status" value="1"/>
</dbReference>
<dbReference type="SUPFAM" id="SSF51735">
    <property type="entry name" value="NAD(P)-binding Rossmann-fold domains"/>
    <property type="match status" value="1"/>
</dbReference>
<comment type="cofactor">
    <cofactor evidence="1 5">
        <name>Zn(2+)</name>
        <dbReference type="ChEBI" id="CHEBI:29105"/>
    </cofactor>
</comment>
<organism evidence="7 8">
    <name type="scientific">Cymbomonas tetramitiformis</name>
    <dbReference type="NCBI Taxonomy" id="36881"/>
    <lineage>
        <taxon>Eukaryota</taxon>
        <taxon>Viridiplantae</taxon>
        <taxon>Chlorophyta</taxon>
        <taxon>Pyramimonadophyceae</taxon>
        <taxon>Pyramimonadales</taxon>
        <taxon>Pyramimonadaceae</taxon>
        <taxon>Cymbomonas</taxon>
    </lineage>
</organism>
<evidence type="ECO:0000313" key="7">
    <source>
        <dbReference type="EMBL" id="KAK3244040.1"/>
    </source>
</evidence>
<dbReference type="InterPro" id="IPR013149">
    <property type="entry name" value="ADH-like_C"/>
</dbReference>
<dbReference type="Gene3D" id="3.90.180.10">
    <property type="entry name" value="Medium-chain alcohol dehydrogenases, catalytic domain"/>
    <property type="match status" value="1"/>
</dbReference>
<dbReference type="FunFam" id="3.40.50.720:FF:000022">
    <property type="entry name" value="Cinnamyl alcohol dehydrogenase"/>
    <property type="match status" value="1"/>
</dbReference>
<name>A0AAE0BYA1_9CHLO</name>
<evidence type="ECO:0000259" key="6">
    <source>
        <dbReference type="SMART" id="SM00829"/>
    </source>
</evidence>
<keyword evidence="4" id="KW-0560">Oxidoreductase</keyword>
<dbReference type="InterPro" id="IPR011032">
    <property type="entry name" value="GroES-like_sf"/>
</dbReference>
<dbReference type="CDD" id="cd05283">
    <property type="entry name" value="CAD1"/>
    <property type="match status" value="1"/>
</dbReference>
<dbReference type="GO" id="GO:0016616">
    <property type="term" value="F:oxidoreductase activity, acting on the CH-OH group of donors, NAD or NADP as acceptor"/>
    <property type="evidence" value="ECO:0007669"/>
    <property type="project" value="InterPro"/>
</dbReference>
<dbReference type="SMART" id="SM00829">
    <property type="entry name" value="PKS_ER"/>
    <property type="match status" value="1"/>
</dbReference>
<feature type="domain" description="Enoyl reductase (ER)" evidence="6">
    <location>
        <begin position="22"/>
        <end position="363"/>
    </location>
</feature>
<evidence type="ECO:0000256" key="2">
    <source>
        <dbReference type="ARBA" id="ARBA00022723"/>
    </source>
</evidence>
<dbReference type="Pfam" id="PF00107">
    <property type="entry name" value="ADH_zinc_N"/>
    <property type="match status" value="1"/>
</dbReference>
<keyword evidence="3 5" id="KW-0862">Zinc</keyword>
<dbReference type="InterPro" id="IPR036291">
    <property type="entry name" value="NAD(P)-bd_dom_sf"/>
</dbReference>
<dbReference type="InterPro" id="IPR002328">
    <property type="entry name" value="ADH_Zn_CS"/>
</dbReference>
<dbReference type="Gene3D" id="3.40.50.720">
    <property type="entry name" value="NAD(P)-binding Rossmann-like Domain"/>
    <property type="match status" value="1"/>
</dbReference>
<dbReference type="PANTHER" id="PTHR42683">
    <property type="entry name" value="ALDEHYDE REDUCTASE"/>
    <property type="match status" value="1"/>
</dbReference>
<dbReference type="Pfam" id="PF08240">
    <property type="entry name" value="ADH_N"/>
    <property type="match status" value="1"/>
</dbReference>
<evidence type="ECO:0000313" key="8">
    <source>
        <dbReference type="Proteomes" id="UP001190700"/>
    </source>
</evidence>